<gene>
    <name evidence="2" type="ORF">CSUB8521_1028</name>
</gene>
<organism evidence="2 3">
    <name type="scientific">Campylobacter subantarcticus LMG 24374</name>
    <dbReference type="NCBI Taxonomy" id="1388751"/>
    <lineage>
        <taxon>Bacteria</taxon>
        <taxon>Pseudomonadati</taxon>
        <taxon>Campylobacterota</taxon>
        <taxon>Epsilonproteobacteria</taxon>
        <taxon>Campylobacterales</taxon>
        <taxon>Campylobacteraceae</taxon>
        <taxon>Campylobacter</taxon>
    </lineage>
</organism>
<dbReference type="AlphaFoldDB" id="A0A0A8HB31"/>
<accession>A0A0A8HB31</accession>
<sequence>MKKPFYKLKRFYILCIILIIILAALAKLLYSPLHTIYWESNHRFEKVQEFRNFEKMTLNPSPDDMIKIVDDYQPKLEDFKDLNAKMQKAIFDFKVAKFFGFEDRYFGVILVAYSDIFIISTNKEQTYFNYLNFISNLNSNEKQKYLNLRASTKDLEKQIFKEKLNFIKHYEEFYDYLDSIGYLDKGAWYKGMANIYKIIIYYFTYDVPKNLKKFYSLEDKKLALEKMKKSHEVFNNLDLNSTSEIPSIANDDWKNAFKDFSNASYNWINKIQKALDECK</sequence>
<dbReference type="Proteomes" id="UP000031135">
    <property type="component" value="Chromosome"/>
</dbReference>
<keyword evidence="1" id="KW-1133">Transmembrane helix</keyword>
<name>A0A0A8HB31_9BACT</name>
<evidence type="ECO:0000313" key="2">
    <source>
        <dbReference type="EMBL" id="AJC90865.1"/>
    </source>
</evidence>
<proteinExistence type="predicted"/>
<dbReference type="EMBL" id="CP007772">
    <property type="protein sequence ID" value="AJC90865.1"/>
    <property type="molecule type" value="Genomic_DNA"/>
</dbReference>
<dbReference type="KEGG" id="csm:CSUB8521_1028"/>
<dbReference type="RefSeq" id="WP_039664011.1">
    <property type="nucleotide sequence ID" value="NZ_CP007772.1"/>
</dbReference>
<evidence type="ECO:0000256" key="1">
    <source>
        <dbReference type="SAM" id="Phobius"/>
    </source>
</evidence>
<reference evidence="2 3" key="1">
    <citation type="journal article" date="2014" name="Genome Biol. Evol.">
        <title>Comparative Genomics of the Campylobacter lari Group.</title>
        <authorList>
            <person name="Miller W.G."/>
            <person name="Yee E."/>
            <person name="Chapman M.H."/>
            <person name="Smith T.P."/>
            <person name="Bono J.L."/>
            <person name="Huynh S."/>
            <person name="Parker C.T."/>
            <person name="Vandamme P."/>
            <person name="Luong K."/>
            <person name="Korlach J."/>
        </authorList>
    </citation>
    <scope>NUCLEOTIDE SEQUENCE [LARGE SCALE GENOMIC DNA]</scope>
    <source>
        <strain evidence="2 3">LMG 24374</strain>
    </source>
</reference>
<feature type="transmembrane region" description="Helical" evidence="1">
    <location>
        <begin position="12"/>
        <end position="30"/>
    </location>
</feature>
<keyword evidence="1" id="KW-0812">Transmembrane</keyword>
<protein>
    <submittedName>
        <fullName evidence="2">Uncharacterized protein</fullName>
    </submittedName>
</protein>
<dbReference type="OrthoDB" id="5354099at2"/>
<dbReference type="HOGENOM" id="CLU_1122947_0_0_7"/>
<evidence type="ECO:0000313" key="3">
    <source>
        <dbReference type="Proteomes" id="UP000031135"/>
    </source>
</evidence>
<keyword evidence="1" id="KW-0472">Membrane</keyword>